<dbReference type="InterPro" id="IPR050641">
    <property type="entry name" value="RIFMO-like"/>
</dbReference>
<reference evidence="6" key="1">
    <citation type="journal article" date="2014" name="Int. J. Syst. Evol. Microbiol.">
        <title>Complete genome sequence of Corynebacterium casei LMG S-19264T (=DSM 44701T), isolated from a smear-ripened cheese.</title>
        <authorList>
            <consortium name="US DOE Joint Genome Institute (JGI-PGF)"/>
            <person name="Walter F."/>
            <person name="Albersmeier A."/>
            <person name="Kalinowski J."/>
            <person name="Ruckert C."/>
        </authorList>
    </citation>
    <scope>NUCLEOTIDE SEQUENCE</scope>
    <source>
        <strain evidence="6">JCM 3090</strain>
    </source>
</reference>
<dbReference type="NCBIfam" id="NF006002">
    <property type="entry name" value="PRK08132.1"/>
    <property type="match status" value="1"/>
</dbReference>
<dbReference type="GO" id="GO:0071949">
    <property type="term" value="F:FAD binding"/>
    <property type="evidence" value="ECO:0007669"/>
    <property type="project" value="InterPro"/>
</dbReference>
<dbReference type="Gene3D" id="3.50.50.60">
    <property type="entry name" value="FAD/NAD(P)-binding domain"/>
    <property type="match status" value="1"/>
</dbReference>
<accession>A0A8J3F7Q9</accession>
<gene>
    <name evidence="6" type="ORF">GCM10010123_06470</name>
</gene>
<dbReference type="PANTHER" id="PTHR43004">
    <property type="entry name" value="TRK SYSTEM POTASSIUM UPTAKE PROTEIN"/>
    <property type="match status" value="1"/>
</dbReference>
<dbReference type="AlphaFoldDB" id="A0A8J3F7Q9"/>
<dbReference type="EMBL" id="BMQB01000001">
    <property type="protein sequence ID" value="GGJ79243.1"/>
    <property type="molecule type" value="Genomic_DNA"/>
</dbReference>
<evidence type="ECO:0000256" key="4">
    <source>
        <dbReference type="SAM" id="MobiDB-lite"/>
    </source>
</evidence>
<keyword evidence="7" id="KW-1185">Reference proteome</keyword>
<dbReference type="Gene3D" id="3.40.30.120">
    <property type="match status" value="1"/>
</dbReference>
<sequence>MTAPPPAPVVVVGNGPVGQTTALLLARWGVPSIVVDARPARAAIGSRAICQARDVLDIWAAVGAGRRIAAEGVTWTTARTYHRGRELAAWSFVDHGRSPLPPMVNISQSRTEQVLAERVAAGPLIDERWSHEVTDIAQDAAGVTLTCATPAGPVLLRAGYAVLAAGAHSRPLRERLDVDFAGESYDDRFLICDIRADLPDRRTERRFHFDPPGHADRQVLVHPCPDRTYRIDWQVPPDFDADADAASGGLDRRVRSIVGDVPAEVVWRTVYRFHARCADRLRVGRVLLAGDCAHLVAPFGARGLNSGVPDAENAAWKLAFVLRGWAPPELLASFDAERRAAALENLAVTGATMRFLAPQNPADERRRRDILDRARTDPDARRLIDSGRFAEPFWYVDSPLTTPDPDRPFPGRPPRGHPPAVAPGVLVPDAPIRRPAAAGVPGAAYLGAAAGFPGGSGDPPGPGGSGGWGDPVDRAGPAGPTGDSGWLRGIVRDGILLLTTDGITADAVAGELAGLAAPIRVLPLAAIDPGGDVAAALGARPGEVWLIRPDGHLGAVLTRPREGAARAAVRRVLGYPSGPT</sequence>
<reference evidence="6" key="2">
    <citation type="submission" date="2020-09" db="EMBL/GenBank/DDBJ databases">
        <authorList>
            <person name="Sun Q."/>
            <person name="Ohkuma M."/>
        </authorList>
    </citation>
    <scope>NUCLEOTIDE SEQUENCE</scope>
    <source>
        <strain evidence="6">JCM 3090</strain>
    </source>
</reference>
<comment type="caution">
    <text evidence="6">The sequence shown here is derived from an EMBL/GenBank/DDBJ whole genome shotgun (WGS) entry which is preliminary data.</text>
</comment>
<dbReference type="InterPro" id="IPR002938">
    <property type="entry name" value="FAD-bd"/>
</dbReference>
<evidence type="ECO:0000313" key="6">
    <source>
        <dbReference type="EMBL" id="GGJ79243.1"/>
    </source>
</evidence>
<organism evidence="6 7">
    <name type="scientific">Pilimelia anulata</name>
    <dbReference type="NCBI Taxonomy" id="53371"/>
    <lineage>
        <taxon>Bacteria</taxon>
        <taxon>Bacillati</taxon>
        <taxon>Actinomycetota</taxon>
        <taxon>Actinomycetes</taxon>
        <taxon>Micromonosporales</taxon>
        <taxon>Micromonosporaceae</taxon>
        <taxon>Pilimelia</taxon>
    </lineage>
</organism>
<name>A0A8J3F7Q9_9ACTN</name>
<feature type="compositionally biased region" description="Pro residues" evidence="4">
    <location>
        <begin position="410"/>
        <end position="419"/>
    </location>
</feature>
<keyword evidence="2" id="KW-0285">Flavoprotein</keyword>
<dbReference type="RefSeq" id="WP_189168465.1">
    <property type="nucleotide sequence ID" value="NZ_BMQB01000001.1"/>
</dbReference>
<feature type="region of interest" description="Disordered" evidence="4">
    <location>
        <begin position="454"/>
        <end position="485"/>
    </location>
</feature>
<dbReference type="GO" id="GO:0016709">
    <property type="term" value="F:oxidoreductase activity, acting on paired donors, with incorporation or reduction of molecular oxygen, NAD(P)H as one donor, and incorporation of one atom of oxygen"/>
    <property type="evidence" value="ECO:0007669"/>
    <property type="project" value="UniProtKB-ARBA"/>
</dbReference>
<feature type="compositionally biased region" description="Gly residues" evidence="4">
    <location>
        <begin position="454"/>
        <end position="469"/>
    </location>
</feature>
<dbReference type="Pfam" id="PF01494">
    <property type="entry name" value="FAD_binding_3"/>
    <property type="match status" value="1"/>
</dbReference>
<evidence type="ECO:0000256" key="3">
    <source>
        <dbReference type="ARBA" id="ARBA00022827"/>
    </source>
</evidence>
<comment type="cofactor">
    <cofactor evidence="1">
        <name>FAD</name>
        <dbReference type="ChEBI" id="CHEBI:57692"/>
    </cofactor>
</comment>
<evidence type="ECO:0000259" key="5">
    <source>
        <dbReference type="Pfam" id="PF01494"/>
    </source>
</evidence>
<dbReference type="SUPFAM" id="SSF51905">
    <property type="entry name" value="FAD/NAD(P)-binding domain"/>
    <property type="match status" value="1"/>
</dbReference>
<dbReference type="PANTHER" id="PTHR43004:SF19">
    <property type="entry name" value="BINDING MONOOXYGENASE, PUTATIVE (JCVI)-RELATED"/>
    <property type="match status" value="1"/>
</dbReference>
<dbReference type="InterPro" id="IPR036188">
    <property type="entry name" value="FAD/NAD-bd_sf"/>
</dbReference>
<evidence type="ECO:0000313" key="7">
    <source>
        <dbReference type="Proteomes" id="UP000649739"/>
    </source>
</evidence>
<feature type="region of interest" description="Disordered" evidence="4">
    <location>
        <begin position="397"/>
        <end position="419"/>
    </location>
</feature>
<dbReference type="PRINTS" id="PR00420">
    <property type="entry name" value="RNGMNOXGNASE"/>
</dbReference>
<protein>
    <recommendedName>
        <fullName evidence="5">FAD-binding domain-containing protein</fullName>
    </recommendedName>
</protein>
<evidence type="ECO:0000256" key="2">
    <source>
        <dbReference type="ARBA" id="ARBA00022630"/>
    </source>
</evidence>
<proteinExistence type="predicted"/>
<feature type="domain" description="FAD-binding" evidence="5">
    <location>
        <begin position="8"/>
        <end position="344"/>
    </location>
</feature>
<dbReference type="Gene3D" id="3.30.70.2450">
    <property type="match status" value="1"/>
</dbReference>
<keyword evidence="3" id="KW-0274">FAD</keyword>
<dbReference type="Proteomes" id="UP000649739">
    <property type="component" value="Unassembled WGS sequence"/>
</dbReference>
<evidence type="ECO:0000256" key="1">
    <source>
        <dbReference type="ARBA" id="ARBA00001974"/>
    </source>
</evidence>